<dbReference type="EMBL" id="JACHND010000001">
    <property type="protein sequence ID" value="MBB4699648.1"/>
    <property type="molecule type" value="Genomic_DNA"/>
</dbReference>
<feature type="domain" description="CBS" evidence="3">
    <location>
        <begin position="12"/>
        <end position="68"/>
    </location>
</feature>
<dbReference type="PANTHER" id="PTHR43080">
    <property type="entry name" value="CBS DOMAIN-CONTAINING PROTEIN CBSX3, MITOCHONDRIAL"/>
    <property type="match status" value="1"/>
</dbReference>
<dbReference type="InterPro" id="IPR051257">
    <property type="entry name" value="Diverse_CBS-Domain"/>
</dbReference>
<sequence>MNLDRLTAADVMSRVLVAVGPEESPLIAWEIMRRGGVHHLPVIDDRLRLHGVLTREQVAANWSGGPAVQSAGQVSHLLAGRACPHVSPSTPVPVIAAAMVDHGVDVLPVIGRSETLEGLVTATDVLRAVAGRPGPAPTHTDIATGLFRLEPIVPPRRDDPPAAT</sequence>
<dbReference type="InterPro" id="IPR000644">
    <property type="entry name" value="CBS_dom"/>
</dbReference>
<evidence type="ECO:0000313" key="4">
    <source>
        <dbReference type="EMBL" id="MBB4699648.1"/>
    </source>
</evidence>
<dbReference type="SMART" id="SM00116">
    <property type="entry name" value="CBS"/>
    <property type="match status" value="2"/>
</dbReference>
<dbReference type="Gene3D" id="3.10.580.10">
    <property type="entry name" value="CBS-domain"/>
    <property type="match status" value="2"/>
</dbReference>
<protein>
    <submittedName>
        <fullName evidence="4">CBS domain-containing protein</fullName>
    </submittedName>
</protein>
<keyword evidence="1 2" id="KW-0129">CBS domain</keyword>
<organism evidence="4 5">
    <name type="scientific">Sphaerisporangium siamense</name>
    <dbReference type="NCBI Taxonomy" id="795645"/>
    <lineage>
        <taxon>Bacteria</taxon>
        <taxon>Bacillati</taxon>
        <taxon>Actinomycetota</taxon>
        <taxon>Actinomycetes</taxon>
        <taxon>Streptosporangiales</taxon>
        <taxon>Streptosporangiaceae</taxon>
        <taxon>Sphaerisporangium</taxon>
    </lineage>
</organism>
<dbReference type="Pfam" id="PF00571">
    <property type="entry name" value="CBS"/>
    <property type="match status" value="2"/>
</dbReference>
<proteinExistence type="predicted"/>
<gene>
    <name evidence="4" type="ORF">BJ982_001192</name>
</gene>
<evidence type="ECO:0000313" key="5">
    <source>
        <dbReference type="Proteomes" id="UP000542210"/>
    </source>
</evidence>
<dbReference type="PROSITE" id="PS51371">
    <property type="entry name" value="CBS"/>
    <property type="match status" value="2"/>
</dbReference>
<dbReference type="InterPro" id="IPR046342">
    <property type="entry name" value="CBS_dom_sf"/>
</dbReference>
<dbReference type="PANTHER" id="PTHR43080:SF2">
    <property type="entry name" value="CBS DOMAIN-CONTAINING PROTEIN"/>
    <property type="match status" value="1"/>
</dbReference>
<dbReference type="Proteomes" id="UP000542210">
    <property type="component" value="Unassembled WGS sequence"/>
</dbReference>
<feature type="domain" description="CBS" evidence="3">
    <location>
        <begin position="79"/>
        <end position="136"/>
    </location>
</feature>
<name>A0A7W7D666_9ACTN</name>
<evidence type="ECO:0000256" key="1">
    <source>
        <dbReference type="ARBA" id="ARBA00023122"/>
    </source>
</evidence>
<keyword evidence="5" id="KW-1185">Reference proteome</keyword>
<comment type="caution">
    <text evidence="4">The sequence shown here is derived from an EMBL/GenBank/DDBJ whole genome shotgun (WGS) entry which is preliminary data.</text>
</comment>
<reference evidence="4 5" key="1">
    <citation type="submission" date="2020-08" db="EMBL/GenBank/DDBJ databases">
        <title>Sequencing the genomes of 1000 actinobacteria strains.</title>
        <authorList>
            <person name="Klenk H.-P."/>
        </authorList>
    </citation>
    <scope>NUCLEOTIDE SEQUENCE [LARGE SCALE GENOMIC DNA]</scope>
    <source>
        <strain evidence="4 5">DSM 45784</strain>
    </source>
</reference>
<dbReference type="RefSeq" id="WP_184877331.1">
    <property type="nucleotide sequence ID" value="NZ_BOOV01000053.1"/>
</dbReference>
<dbReference type="AlphaFoldDB" id="A0A7W7D666"/>
<evidence type="ECO:0000256" key="2">
    <source>
        <dbReference type="PROSITE-ProRule" id="PRU00703"/>
    </source>
</evidence>
<evidence type="ECO:0000259" key="3">
    <source>
        <dbReference type="PROSITE" id="PS51371"/>
    </source>
</evidence>
<dbReference type="SUPFAM" id="SSF54631">
    <property type="entry name" value="CBS-domain pair"/>
    <property type="match status" value="1"/>
</dbReference>
<accession>A0A7W7D666</accession>